<name>E9T3K0_RHOHA</name>
<organism evidence="1 2">
    <name type="scientific">Prescottella equi ATCC 33707</name>
    <dbReference type="NCBI Taxonomy" id="525370"/>
    <lineage>
        <taxon>Bacteria</taxon>
        <taxon>Bacillati</taxon>
        <taxon>Actinomycetota</taxon>
        <taxon>Actinomycetes</taxon>
        <taxon>Mycobacteriales</taxon>
        <taxon>Nocardiaceae</taxon>
        <taxon>Prescottella</taxon>
    </lineage>
</organism>
<gene>
    <name evidence="1" type="ORF">HMPREF0724_13241</name>
</gene>
<protein>
    <submittedName>
        <fullName evidence="1">Uncharacterized protein</fullName>
    </submittedName>
</protein>
<proteinExistence type="predicted"/>
<reference evidence="1" key="1">
    <citation type="submission" date="2011-01" db="EMBL/GenBank/DDBJ databases">
        <authorList>
            <person name="Muzny D."/>
            <person name="Qin X."/>
            <person name="Buhay C."/>
            <person name="Dugan-Rocha S."/>
            <person name="Ding Y."/>
            <person name="Chen G."/>
            <person name="Hawes A."/>
            <person name="Holder M."/>
            <person name="Jhangiani S."/>
            <person name="Johnson A."/>
            <person name="Khan Z."/>
            <person name="Li Z."/>
            <person name="Liu W."/>
            <person name="Liu X."/>
            <person name="Perez L."/>
            <person name="Shen H."/>
            <person name="Wang Q."/>
            <person name="Watt J."/>
            <person name="Xi L."/>
            <person name="Xin Y."/>
            <person name="Zhou J."/>
            <person name="Deng J."/>
            <person name="Jiang H."/>
            <person name="Liu Y."/>
            <person name="Qu J."/>
            <person name="Song X.-Z."/>
            <person name="Zhang L."/>
            <person name="Villasana D."/>
            <person name="Johnson A."/>
            <person name="Liu J."/>
            <person name="Liyanage D."/>
            <person name="Lorensuhewa L."/>
            <person name="Robinson T."/>
            <person name="Song A."/>
            <person name="Song B.-B."/>
            <person name="Dinh H."/>
            <person name="Thornton R."/>
            <person name="Coyle M."/>
            <person name="Francisco L."/>
            <person name="Jackson L."/>
            <person name="Javaid M."/>
            <person name="Korchina V."/>
            <person name="Kovar C."/>
            <person name="Mata R."/>
            <person name="Mathew T."/>
            <person name="Ngo R."/>
            <person name="Nguyen L."/>
            <person name="Nguyen N."/>
            <person name="Okwuonu G."/>
            <person name="Ongeri F."/>
            <person name="Pham C."/>
            <person name="Simmons D."/>
            <person name="Wilczek-Boney K."/>
            <person name="Hale W."/>
            <person name="Jakkamsetti A."/>
            <person name="Pham P."/>
            <person name="Ruth R."/>
            <person name="San Lucas F."/>
            <person name="Warren J."/>
            <person name="Zhang J."/>
            <person name="Zhao Z."/>
            <person name="Zhou C."/>
            <person name="Zhu D."/>
            <person name="Lee S."/>
            <person name="Bess C."/>
            <person name="Blankenburg K."/>
            <person name="Forbes L."/>
            <person name="Fu Q."/>
            <person name="Gubbala S."/>
            <person name="Hirani K."/>
            <person name="Jayaseelan J.C."/>
            <person name="Lara F."/>
            <person name="Munidasa M."/>
            <person name="Palculict T."/>
            <person name="Patil S."/>
            <person name="Pu L.-L."/>
            <person name="Saada N."/>
            <person name="Tang L."/>
            <person name="Weissenberger G."/>
            <person name="Zhu Y."/>
            <person name="Hemphill L."/>
            <person name="Shang Y."/>
            <person name="Youmans B."/>
            <person name="Ayvaz T."/>
            <person name="Ross M."/>
            <person name="Santibanez J."/>
            <person name="Aqrawi P."/>
            <person name="Gross S."/>
            <person name="Joshi V."/>
            <person name="Fowler G."/>
            <person name="Nazareth L."/>
            <person name="Reid J."/>
            <person name="Worley K."/>
            <person name="Petrosino J."/>
            <person name="Highlander S."/>
            <person name="Gibbs R."/>
        </authorList>
    </citation>
    <scope>NUCLEOTIDE SEQUENCE [LARGE SCALE GENOMIC DNA]</scope>
    <source>
        <strain evidence="1">ATCC 33707</strain>
    </source>
</reference>
<dbReference type="AlphaFoldDB" id="E9T3K0"/>
<accession>E9T3K0</accession>
<dbReference type="HOGENOM" id="CLU_3316049_0_0_11"/>
<dbReference type="EMBL" id="ADNW02000013">
    <property type="protein sequence ID" value="EGD23424.1"/>
    <property type="molecule type" value="Genomic_DNA"/>
</dbReference>
<comment type="caution">
    <text evidence="1">The sequence shown here is derived from an EMBL/GenBank/DDBJ whole genome shotgun (WGS) entry which is preliminary data.</text>
</comment>
<evidence type="ECO:0000313" key="1">
    <source>
        <dbReference type="EMBL" id="EGD23424.1"/>
    </source>
</evidence>
<dbReference type="Proteomes" id="UP000004245">
    <property type="component" value="Unassembled WGS sequence"/>
</dbReference>
<keyword evidence="2" id="KW-1185">Reference proteome</keyword>
<sequence>MRGRRFGVSSSATSTAFLDFVTRFRSMARQGWETASGVV</sequence>
<evidence type="ECO:0000313" key="2">
    <source>
        <dbReference type="Proteomes" id="UP000004245"/>
    </source>
</evidence>